<organism evidence="2 3">
    <name type="scientific">Amphritea atlantica</name>
    <dbReference type="NCBI Taxonomy" id="355243"/>
    <lineage>
        <taxon>Bacteria</taxon>
        <taxon>Pseudomonadati</taxon>
        <taxon>Pseudomonadota</taxon>
        <taxon>Gammaproteobacteria</taxon>
        <taxon>Oceanospirillales</taxon>
        <taxon>Oceanospirillaceae</taxon>
        <taxon>Amphritea</taxon>
    </lineage>
</organism>
<dbReference type="Pfam" id="PF03407">
    <property type="entry name" value="Nucleotid_trans"/>
    <property type="match status" value="1"/>
</dbReference>
<keyword evidence="3" id="KW-1185">Reference proteome</keyword>
<evidence type="ECO:0000259" key="1">
    <source>
        <dbReference type="Pfam" id="PF03407"/>
    </source>
</evidence>
<feature type="domain" description="Nucleotide-diphospho-sugar transferase" evidence="1">
    <location>
        <begin position="35"/>
        <end position="163"/>
    </location>
</feature>
<dbReference type="InterPro" id="IPR029044">
    <property type="entry name" value="Nucleotide-diphossugar_trans"/>
</dbReference>
<reference evidence="3" key="1">
    <citation type="submission" date="2016-10" db="EMBL/GenBank/DDBJ databases">
        <authorList>
            <person name="Varghese N."/>
            <person name="Submissions S."/>
        </authorList>
    </citation>
    <scope>NUCLEOTIDE SEQUENCE [LARGE SCALE GENOMIC DNA]</scope>
    <source>
        <strain evidence="3">DSM 18887</strain>
    </source>
</reference>
<dbReference type="OrthoDB" id="8612549at2"/>
<sequence length="227" mass="26994">MIVIGFYTTDPVYSSAYELLARSLRRVGHQYDFRSFPPNEWKMMTDLKARIVLESLEKYKEPVLYIDADAFVHENMEEYFNDIKCDMAVNVINKKDGSEELLSGTIYFDYSSKVIEFVKLWMRLIEENPSLIDQQNLQKAVEEYDHGLKIHRLSAAYTYIFDRQYVDVDKPIIEHLQASREIYCRKEMQSFKNRLKKLVGLKVSKEELLNRRHKRLAELNDMFEGHE</sequence>
<dbReference type="InterPro" id="IPR005069">
    <property type="entry name" value="Nucl-diP-sugar_transferase"/>
</dbReference>
<evidence type="ECO:0000313" key="3">
    <source>
        <dbReference type="Proteomes" id="UP000198749"/>
    </source>
</evidence>
<gene>
    <name evidence="2" type="ORF">SAMN03080615_03231</name>
</gene>
<protein>
    <submittedName>
        <fullName evidence="2">Nucleotide-diphospho-sugar transferase</fullName>
    </submittedName>
</protein>
<keyword evidence="2" id="KW-0808">Transferase</keyword>
<dbReference type="AlphaFoldDB" id="A0A1H9JZG5"/>
<proteinExistence type="predicted"/>
<dbReference type="Proteomes" id="UP000198749">
    <property type="component" value="Unassembled WGS sequence"/>
</dbReference>
<dbReference type="RefSeq" id="WP_091360315.1">
    <property type="nucleotide sequence ID" value="NZ_AP025284.1"/>
</dbReference>
<evidence type="ECO:0000313" key="2">
    <source>
        <dbReference type="EMBL" id="SEQ91925.1"/>
    </source>
</evidence>
<accession>A0A1H9JZG5</accession>
<dbReference type="EMBL" id="FOGB01000011">
    <property type="protein sequence ID" value="SEQ91925.1"/>
    <property type="molecule type" value="Genomic_DNA"/>
</dbReference>
<dbReference type="GO" id="GO:0016740">
    <property type="term" value="F:transferase activity"/>
    <property type="evidence" value="ECO:0007669"/>
    <property type="project" value="UniProtKB-KW"/>
</dbReference>
<dbReference type="STRING" id="355243.SAMN03080615_03231"/>
<dbReference type="SUPFAM" id="SSF53448">
    <property type="entry name" value="Nucleotide-diphospho-sugar transferases"/>
    <property type="match status" value="1"/>
</dbReference>
<name>A0A1H9JZG5_9GAMM</name>